<reference evidence="1" key="1">
    <citation type="journal article" date="2014" name="Front. Microbiol.">
        <title>High frequency of phylogenetically diverse reductive dehalogenase-homologous genes in deep subseafloor sedimentary metagenomes.</title>
        <authorList>
            <person name="Kawai M."/>
            <person name="Futagami T."/>
            <person name="Toyoda A."/>
            <person name="Takaki Y."/>
            <person name="Nishi S."/>
            <person name="Hori S."/>
            <person name="Arai W."/>
            <person name="Tsubouchi T."/>
            <person name="Morono Y."/>
            <person name="Uchiyama I."/>
            <person name="Ito T."/>
            <person name="Fujiyama A."/>
            <person name="Inagaki F."/>
            <person name="Takami H."/>
        </authorList>
    </citation>
    <scope>NUCLEOTIDE SEQUENCE</scope>
    <source>
        <strain evidence="1">Expedition CK06-06</strain>
    </source>
</reference>
<dbReference type="EMBL" id="BARU01001836">
    <property type="protein sequence ID" value="GAH21245.1"/>
    <property type="molecule type" value="Genomic_DNA"/>
</dbReference>
<name>X1ELL0_9ZZZZ</name>
<proteinExistence type="predicted"/>
<evidence type="ECO:0000313" key="1">
    <source>
        <dbReference type="EMBL" id="GAH21245.1"/>
    </source>
</evidence>
<protein>
    <submittedName>
        <fullName evidence="1">Uncharacterized protein</fullName>
    </submittedName>
</protein>
<accession>X1ELL0</accession>
<organism evidence="1">
    <name type="scientific">marine sediment metagenome</name>
    <dbReference type="NCBI Taxonomy" id="412755"/>
    <lineage>
        <taxon>unclassified sequences</taxon>
        <taxon>metagenomes</taxon>
        <taxon>ecological metagenomes</taxon>
    </lineage>
</organism>
<dbReference type="AlphaFoldDB" id="X1ELL0"/>
<comment type="caution">
    <text evidence="1">The sequence shown here is derived from an EMBL/GenBank/DDBJ whole genome shotgun (WGS) entry which is preliminary data.</text>
</comment>
<gene>
    <name evidence="1" type="ORF">S03H2_04586</name>
</gene>
<sequence length="264" mass="28294">MKNKIHTLRIFLIALILVLSSTLVSAGDFNIYNTSDESQTYFAINGTTGNIGVGISDPTTLLQILNDRWISAKNYLGTGIVNMFKVNENDAIELGATLNIGSFEFNEDSGLVTFVDMPVSSTPAAGTSESYVFKVDGDNIMTVYSEADGSGGVQNKRVGIGTITPQNTLNVIGTGNFTGNLYGGTVYSGGSEVLTSFTETDPYWTGNQSSYFTKSDILGFSYYNLTSFDIADYYLKSNPFSFVNTTSGGSSLIVDANGNIRIGI</sequence>